<keyword evidence="3" id="KW-0808">Transferase</keyword>
<dbReference type="Gene3D" id="3.40.50.150">
    <property type="entry name" value="Vaccinia Virus protein VP39"/>
    <property type="match status" value="1"/>
</dbReference>
<evidence type="ECO:0000256" key="5">
    <source>
        <dbReference type="ARBA" id="ARBA00022747"/>
    </source>
</evidence>
<dbReference type="Pfam" id="PF00145">
    <property type="entry name" value="DNA_methylase"/>
    <property type="match status" value="1"/>
</dbReference>
<evidence type="ECO:0000256" key="3">
    <source>
        <dbReference type="ARBA" id="ARBA00022679"/>
    </source>
</evidence>
<sequence length="602" mass="65815">MHLFSGAGGDLQASEMAGLRPRFAANHWTRAIDTSSRNFNDVDHAIGDLSVIDSKRFPRGFANILFASPECDGHSSARNYREALSELGPYYGPGHKKNGIERSRCTMWCPQRWADYHRFDFVVMENVVDVVRWGAFESWVAEWKKLGYNLKAVFANSAFFGAPQSRDRVYFVAYRHGIPEPDLDFRPLAYCWRCEQSVHAVQTWKPVALKKAGPVGPSGKYGPRNQYLYTCPNGGCGQVCSPYITPAWTAIDWTLPAVALREREAAGLAPLQPNTVARIARGLHKFGYTVTGPMGQLIPLDRLGYDKNTRPVWLPASTMTGRQDVGLMVPPGFQLAVRGTNQARAFAEPFDTVAASGNHLGVVQPEMLLQVGGNTFEREGYTRAWHLDHPAPAVTADPVHGVVGRPLLEGEGFAVANYGGATEGHVRDTTLEPLGTLTAGGSIGLTQQAIMRVPRDAVLSSYYGTGAVNRHISEPAGTLTGIDRHGLVEPPAGFLARSGGTRQSDVVDTRIDPTPTRVPTENYGVVRPAVNVQDCTFRMLAPSECQSVMGLNYRYRRHAGGITREAYEFTGTNRDQVRLSGNGITPTVEAWIADRALTATGV</sequence>
<reference evidence="6 7" key="1">
    <citation type="submission" date="2018-10" db="EMBL/GenBank/DDBJ databases">
        <title>Genomic Encyclopedia of Archaeal and Bacterial Type Strains, Phase II (KMG-II): from individual species to whole genera.</title>
        <authorList>
            <person name="Goeker M."/>
        </authorList>
    </citation>
    <scope>NUCLEOTIDE SEQUENCE [LARGE SCALE GENOMIC DNA]</scope>
    <source>
        <strain evidence="6 7">DSM 14954</strain>
    </source>
</reference>
<protein>
    <recommendedName>
        <fullName evidence="1">DNA (cytosine-5-)-methyltransferase</fullName>
        <ecNumber evidence="1">2.1.1.37</ecNumber>
    </recommendedName>
</protein>
<organism evidence="6 7">
    <name type="scientific">Solirubrobacter pauli</name>
    <dbReference type="NCBI Taxonomy" id="166793"/>
    <lineage>
        <taxon>Bacteria</taxon>
        <taxon>Bacillati</taxon>
        <taxon>Actinomycetota</taxon>
        <taxon>Thermoleophilia</taxon>
        <taxon>Solirubrobacterales</taxon>
        <taxon>Solirubrobacteraceae</taxon>
        <taxon>Solirubrobacter</taxon>
    </lineage>
</organism>
<dbReference type="AlphaFoldDB" id="A0A660L7Q4"/>
<evidence type="ECO:0000313" key="6">
    <source>
        <dbReference type="EMBL" id="RKQ90529.1"/>
    </source>
</evidence>
<name>A0A660L7Q4_9ACTN</name>
<accession>A0A660L7Q4</accession>
<keyword evidence="4" id="KW-0949">S-adenosyl-L-methionine</keyword>
<dbReference type="EMBL" id="RBIL01000001">
    <property type="protein sequence ID" value="RKQ90529.1"/>
    <property type="molecule type" value="Genomic_DNA"/>
</dbReference>
<dbReference type="InterPro" id="IPR001525">
    <property type="entry name" value="C5_MeTfrase"/>
</dbReference>
<dbReference type="Proteomes" id="UP000278962">
    <property type="component" value="Unassembled WGS sequence"/>
</dbReference>
<dbReference type="GO" id="GO:0032259">
    <property type="term" value="P:methylation"/>
    <property type="evidence" value="ECO:0007669"/>
    <property type="project" value="UniProtKB-KW"/>
</dbReference>
<dbReference type="InterPro" id="IPR029063">
    <property type="entry name" value="SAM-dependent_MTases_sf"/>
</dbReference>
<keyword evidence="2 6" id="KW-0489">Methyltransferase</keyword>
<dbReference type="EC" id="2.1.1.37" evidence="1"/>
<evidence type="ECO:0000313" key="7">
    <source>
        <dbReference type="Proteomes" id="UP000278962"/>
    </source>
</evidence>
<dbReference type="PANTHER" id="PTHR46098">
    <property type="entry name" value="TRNA (CYTOSINE(38)-C(5))-METHYLTRANSFERASE"/>
    <property type="match status" value="1"/>
</dbReference>
<comment type="caution">
    <text evidence="6">The sequence shown here is derived from an EMBL/GenBank/DDBJ whole genome shotgun (WGS) entry which is preliminary data.</text>
</comment>
<proteinExistence type="predicted"/>
<evidence type="ECO:0000256" key="1">
    <source>
        <dbReference type="ARBA" id="ARBA00011975"/>
    </source>
</evidence>
<dbReference type="InterPro" id="IPR050750">
    <property type="entry name" value="C5-MTase"/>
</dbReference>
<evidence type="ECO:0000256" key="4">
    <source>
        <dbReference type="ARBA" id="ARBA00022691"/>
    </source>
</evidence>
<dbReference type="PANTHER" id="PTHR46098:SF1">
    <property type="entry name" value="TRNA (CYTOSINE(38)-C(5))-METHYLTRANSFERASE"/>
    <property type="match status" value="1"/>
</dbReference>
<dbReference type="GO" id="GO:0003886">
    <property type="term" value="F:DNA (cytosine-5-)-methyltransferase activity"/>
    <property type="evidence" value="ECO:0007669"/>
    <property type="project" value="UniProtKB-EC"/>
</dbReference>
<dbReference type="RefSeq" id="WP_121247289.1">
    <property type="nucleotide sequence ID" value="NZ_RBIL01000001.1"/>
</dbReference>
<dbReference type="GO" id="GO:0009307">
    <property type="term" value="P:DNA restriction-modification system"/>
    <property type="evidence" value="ECO:0007669"/>
    <property type="project" value="UniProtKB-KW"/>
</dbReference>
<evidence type="ECO:0000256" key="2">
    <source>
        <dbReference type="ARBA" id="ARBA00022603"/>
    </source>
</evidence>
<keyword evidence="5" id="KW-0680">Restriction system</keyword>
<gene>
    <name evidence="6" type="ORF">C8N24_0334</name>
</gene>
<dbReference type="OrthoDB" id="9813719at2"/>
<keyword evidence="7" id="KW-1185">Reference proteome</keyword>
<dbReference type="SUPFAM" id="SSF53335">
    <property type="entry name" value="S-adenosyl-L-methionine-dependent methyltransferases"/>
    <property type="match status" value="1"/>
</dbReference>